<feature type="domain" description="Reverse transcriptase" evidence="4">
    <location>
        <begin position="988"/>
        <end position="1266"/>
    </location>
</feature>
<dbReference type="CDD" id="cd00590">
    <property type="entry name" value="RRM_SF"/>
    <property type="match status" value="1"/>
</dbReference>
<gene>
    <name evidence="5" type="ORF">SLEP1_g30699</name>
</gene>
<dbReference type="InterPro" id="IPR012677">
    <property type="entry name" value="Nucleotide-bd_a/b_plait_sf"/>
</dbReference>
<keyword evidence="1" id="KW-0694">RNA-binding</keyword>
<evidence type="ECO:0000259" key="3">
    <source>
        <dbReference type="PROSITE" id="PS50102"/>
    </source>
</evidence>
<dbReference type="EMBL" id="BPVZ01000055">
    <property type="protein sequence ID" value="GKV20600.1"/>
    <property type="molecule type" value="Genomic_DNA"/>
</dbReference>
<dbReference type="PANTHER" id="PTHR33116">
    <property type="entry name" value="REVERSE TRANSCRIPTASE ZINC-BINDING DOMAIN-CONTAINING PROTEIN-RELATED-RELATED"/>
    <property type="match status" value="1"/>
</dbReference>
<feature type="region of interest" description="Disordered" evidence="2">
    <location>
        <begin position="391"/>
        <end position="414"/>
    </location>
</feature>
<reference evidence="5 6" key="1">
    <citation type="journal article" date="2021" name="Commun. Biol.">
        <title>The genome of Shorea leprosula (Dipterocarpaceae) highlights the ecological relevance of drought in aseasonal tropical rainforests.</title>
        <authorList>
            <person name="Ng K.K.S."/>
            <person name="Kobayashi M.J."/>
            <person name="Fawcett J.A."/>
            <person name="Hatakeyama M."/>
            <person name="Paape T."/>
            <person name="Ng C.H."/>
            <person name="Ang C.C."/>
            <person name="Tnah L.H."/>
            <person name="Lee C.T."/>
            <person name="Nishiyama T."/>
            <person name="Sese J."/>
            <person name="O'Brien M.J."/>
            <person name="Copetti D."/>
            <person name="Mohd Noor M.I."/>
            <person name="Ong R.C."/>
            <person name="Putra M."/>
            <person name="Sireger I.Z."/>
            <person name="Indrioko S."/>
            <person name="Kosugi Y."/>
            <person name="Izuno A."/>
            <person name="Isagi Y."/>
            <person name="Lee S.L."/>
            <person name="Shimizu K.K."/>
        </authorList>
    </citation>
    <scope>NUCLEOTIDE SEQUENCE [LARGE SCALE GENOMIC DNA]</scope>
    <source>
        <strain evidence="5">214</strain>
    </source>
</reference>
<dbReference type="InterPro" id="IPR043502">
    <property type="entry name" value="DNA/RNA_pol_sf"/>
</dbReference>
<feature type="domain" description="RRM" evidence="3">
    <location>
        <begin position="39"/>
        <end position="116"/>
    </location>
</feature>
<dbReference type="InterPro" id="IPR000504">
    <property type="entry name" value="RRM_dom"/>
</dbReference>
<organism evidence="5 6">
    <name type="scientific">Rubroshorea leprosula</name>
    <dbReference type="NCBI Taxonomy" id="152421"/>
    <lineage>
        <taxon>Eukaryota</taxon>
        <taxon>Viridiplantae</taxon>
        <taxon>Streptophyta</taxon>
        <taxon>Embryophyta</taxon>
        <taxon>Tracheophyta</taxon>
        <taxon>Spermatophyta</taxon>
        <taxon>Magnoliopsida</taxon>
        <taxon>eudicotyledons</taxon>
        <taxon>Gunneridae</taxon>
        <taxon>Pentapetalae</taxon>
        <taxon>rosids</taxon>
        <taxon>malvids</taxon>
        <taxon>Malvales</taxon>
        <taxon>Dipterocarpaceae</taxon>
        <taxon>Rubroshorea</taxon>
    </lineage>
</organism>
<keyword evidence="6" id="KW-1185">Reference proteome</keyword>
<dbReference type="SUPFAM" id="SSF56672">
    <property type="entry name" value="DNA/RNA polymerases"/>
    <property type="match status" value="1"/>
</dbReference>
<sequence length="1755" mass="202017">MARSRFRARDVATWDSGNSRRRQRQHRWNREFGSSRQGQSFFFYNFPDNWDAKALWNRFQECGRVEDVFVPAKRDKWGKRFGFIRMIGMQDVQQLEERMNQIWIGSYKLRVKVAIAKGQNGRGYQKTVEWTGRIREQSFVKPGRTYVQAVKESSAKSVGAQVWRKTVGVQEREDPMDRASIALGKPLELQDVRSGEKVGGAMVGESTERIIDFSPSKEENKWLGGSVVAVVRSMSMISIIQERVDIDGGLINLSPLGGRNVLLTERVEGYLSEYIQHNSESFAVWCEVIYPWDLAPLNNCRMVWLRISRVPLKAWSDRCFEWITGTVGEVVMLHADTKSKAILCDGRVLVLCAEKHKVSKTIKLKVAEKMYEIMVMEEEWRADPDWWLADEDRNGEASSGSEYSSSDDGEEDSEVMASVIRGDDEADIEDELMQEKGILNLNVEGVTADKKWDREGETGPLSESGLRLESMCGPKEGAGLVVRESKRQALGGLGATIEAGKTGDQNGASDGELDKIGNLGIRDSREKKRRNVKDCYPQVQASNFVAGSLGIKGRGSLRPHRVQQQLVIKRELNLQEVRRILGVGKRLGIQWQDNEEEVQSRLLDLEIRDCEQGKGVISGDGFVRIKGEWGPKKLKFNFVNVYASNDKQKKMSMWNELRQMIMEEDGRWMIAGDFNAVRSSNERKGRIGETQDMREFDDFVVSSGMVDLQLANRRFIWYRPDGSSMSRLDRVLLSGEMYSSGKGWVQLGLKRTVSDHCPIMVKTTIADWGPKPFRVLDAWQRHPQFKKAIEDKWKELDEEGYARFRLQFQHVVERVEQIDLKNEVVDLAEEEVDIRKEGFQQLWDILWKREAIWKQKSRSDWVKLGDQNTRFFHKIANGRKAQNGISGLWSNGQWVEDPEMVKAEMVKYFHKMFQEEGWIRPKPSNLVFRRISEDQKEWLERPFTAEEIEEGLKSCEGSKAPGPDGYNFNLIKFIWSSVREDFIAFFRDFHHNSRLVRGLNSSFFTLIPKKLSPRELKDFRPISLLGCMYKLLAKVLANRLKEVMPGIISETQSAFVGGRQLVDSVLVLNEVVDEVRKRKQSAFVFKADFQKAYDCVNWAFLDWMLGAFGFGDKWRGWIMECLSTARVSILVNGSPTKEFEMGKGLRQRDPLSPFLFLMVGEALHGLVKKAENEGMFQGIKVGRRGLAVSLLQFADDTVILGEASKENILTVKAILRWFELMSGLRINFSKSCVYGFNMSDSWVRGVAGVLHCGVRKTPFMYLGMPVGGNPRCKKFWAPVVSKFRQKLAVWKSAVLSYGGRLTLLNSVLSALPTFFMSLFYMPNSVLAQLVAIQREFLWGGSGEKRKISWVKWEAICWSKEKGGLGVPDLRRRNWALLGKWWYRLGDGKEGLWKRVVKEKFYEGKIEVGMIDVVSLRVSQIWRDIIRIGGKSEKLKNMLRHGFRWEVGEGCRVCFWRDIWVGNKSLRDLFPRLFQLAIKKEGSVKENGLWEGEKWKWGIEWRRERMGREKDEEQGLGVVLASIKLRKGMADFWRWRHDVEGRYVVKIAYESLAPEERLLEGQLCNLIWCKLVPSKVGFFGWRLCLDRLPTTWNLWKRGVMLQGDGMGCGLCKEGVEDANHLFCTCKVAWLVWVKVFKWWGVEVVMPGTVRGVVDFFLWCWGGVGGKELGACMFLVTSWYLWFWRNSLVFRNNGELNEQLLELIQVKSYLWIRNKVNGCVFSLAQWQSNPKECAKELKSFKRSLKLFSKQQQSHCPI</sequence>
<name>A0AAV5K7E4_9ROSI</name>
<dbReference type="InterPro" id="IPR036691">
    <property type="entry name" value="Endo/exonu/phosph_ase_sf"/>
</dbReference>
<dbReference type="SMART" id="SM00360">
    <property type="entry name" value="RRM"/>
    <property type="match status" value="1"/>
</dbReference>
<dbReference type="Gene3D" id="3.60.10.10">
    <property type="entry name" value="Endonuclease/exonuclease/phosphatase"/>
    <property type="match status" value="1"/>
</dbReference>
<dbReference type="Pfam" id="PF13966">
    <property type="entry name" value="zf-RVT"/>
    <property type="match status" value="1"/>
</dbReference>
<dbReference type="InterPro" id="IPR026960">
    <property type="entry name" value="RVT-Znf"/>
</dbReference>
<dbReference type="SUPFAM" id="SSF54928">
    <property type="entry name" value="RNA-binding domain, RBD"/>
    <property type="match status" value="1"/>
</dbReference>
<evidence type="ECO:0000313" key="6">
    <source>
        <dbReference type="Proteomes" id="UP001054252"/>
    </source>
</evidence>
<feature type="compositionally biased region" description="Acidic residues" evidence="2">
    <location>
        <begin position="405"/>
        <end position="414"/>
    </location>
</feature>
<evidence type="ECO:0000256" key="1">
    <source>
        <dbReference type="PROSITE-ProRule" id="PRU00176"/>
    </source>
</evidence>
<dbReference type="SUPFAM" id="SSF56219">
    <property type="entry name" value="DNase I-like"/>
    <property type="match status" value="1"/>
</dbReference>
<dbReference type="Proteomes" id="UP001054252">
    <property type="component" value="Unassembled WGS sequence"/>
</dbReference>
<dbReference type="GO" id="GO:0003824">
    <property type="term" value="F:catalytic activity"/>
    <property type="evidence" value="ECO:0007669"/>
    <property type="project" value="InterPro"/>
</dbReference>
<accession>A0AAV5K7E4</accession>
<proteinExistence type="predicted"/>
<dbReference type="PANTHER" id="PTHR33116:SF75">
    <property type="entry name" value="RIBONUCLEASE H PROTEIN"/>
    <property type="match status" value="1"/>
</dbReference>
<evidence type="ECO:0000313" key="5">
    <source>
        <dbReference type="EMBL" id="GKV20600.1"/>
    </source>
</evidence>
<dbReference type="GO" id="GO:0003723">
    <property type="term" value="F:RNA binding"/>
    <property type="evidence" value="ECO:0007669"/>
    <property type="project" value="UniProtKB-UniRule"/>
</dbReference>
<dbReference type="InterPro" id="IPR035979">
    <property type="entry name" value="RBD_domain_sf"/>
</dbReference>
<evidence type="ECO:0000256" key="2">
    <source>
        <dbReference type="SAM" id="MobiDB-lite"/>
    </source>
</evidence>
<dbReference type="Gene3D" id="3.30.70.330">
    <property type="match status" value="1"/>
</dbReference>
<dbReference type="PROSITE" id="PS50102">
    <property type="entry name" value="RRM"/>
    <property type="match status" value="1"/>
</dbReference>
<dbReference type="InterPro" id="IPR000477">
    <property type="entry name" value="RT_dom"/>
</dbReference>
<dbReference type="Pfam" id="PF03372">
    <property type="entry name" value="Exo_endo_phos"/>
    <property type="match status" value="1"/>
</dbReference>
<dbReference type="CDD" id="cd01650">
    <property type="entry name" value="RT_nLTR_like"/>
    <property type="match status" value="1"/>
</dbReference>
<dbReference type="Pfam" id="PF00078">
    <property type="entry name" value="RVT_1"/>
    <property type="match status" value="1"/>
</dbReference>
<evidence type="ECO:0000259" key="4">
    <source>
        <dbReference type="PROSITE" id="PS50878"/>
    </source>
</evidence>
<comment type="caution">
    <text evidence="5">The sequence shown here is derived from an EMBL/GenBank/DDBJ whole genome shotgun (WGS) entry which is preliminary data.</text>
</comment>
<protein>
    <submittedName>
        <fullName evidence="5">Uncharacterized protein</fullName>
    </submittedName>
</protein>
<dbReference type="InterPro" id="IPR005135">
    <property type="entry name" value="Endo/exonuclease/phosphatase"/>
</dbReference>
<dbReference type="PROSITE" id="PS50878">
    <property type="entry name" value="RT_POL"/>
    <property type="match status" value="1"/>
</dbReference>